<sequence length="77" mass="8030">MPLGVGVEQFQGGPQQCRAGAELIGAIAPKLDAKGFRDVNRYVVALIAGMVPLAAGAALVGWADARRRADRGNRSAR</sequence>
<keyword evidence="3" id="KW-1185">Reference proteome</keyword>
<proteinExistence type="predicted"/>
<reference evidence="3" key="1">
    <citation type="journal article" date="2021" name="Curr. Microbiol.">
        <title>Complete genome of nocamycin-producing strain Saccharothrix syringae NRRL B-16468 reveals the biosynthetic potential for secondary metabolites.</title>
        <authorList>
            <person name="Mo X."/>
            <person name="Yang S."/>
        </authorList>
    </citation>
    <scope>NUCLEOTIDE SEQUENCE [LARGE SCALE GENOMIC DNA]</scope>
    <source>
        <strain evidence="3">ATCC 51364 / DSM 43886 / JCM 6844 / KCTC 9398 / NBRC 14523 / NRRL B-16468 / INA 2240</strain>
    </source>
</reference>
<feature type="transmembrane region" description="Helical" evidence="1">
    <location>
        <begin position="42"/>
        <end position="63"/>
    </location>
</feature>
<accession>A0A5Q0H223</accession>
<keyword evidence="1" id="KW-0472">Membrane</keyword>
<name>A0A5Q0H223_SACSY</name>
<evidence type="ECO:0000313" key="2">
    <source>
        <dbReference type="EMBL" id="QFZ19860.1"/>
    </source>
</evidence>
<dbReference type="RefSeq" id="WP_153278306.1">
    <property type="nucleotide sequence ID" value="NZ_CP034550.1"/>
</dbReference>
<keyword evidence="1" id="KW-0812">Transmembrane</keyword>
<dbReference type="KEGG" id="ssyi:EKG83_22685"/>
<keyword evidence="1" id="KW-1133">Transmembrane helix</keyword>
<protein>
    <submittedName>
        <fullName evidence="2">Uncharacterized protein</fullName>
    </submittedName>
</protein>
<gene>
    <name evidence="2" type="ORF">EKG83_22685</name>
</gene>
<dbReference type="Proteomes" id="UP000325787">
    <property type="component" value="Chromosome"/>
</dbReference>
<evidence type="ECO:0000313" key="3">
    <source>
        <dbReference type="Proteomes" id="UP000325787"/>
    </source>
</evidence>
<dbReference type="AlphaFoldDB" id="A0A5Q0H223"/>
<dbReference type="EMBL" id="CP034550">
    <property type="protein sequence ID" value="QFZ19860.1"/>
    <property type="molecule type" value="Genomic_DNA"/>
</dbReference>
<organism evidence="2 3">
    <name type="scientific">Saccharothrix syringae</name>
    <name type="common">Nocardiopsis syringae</name>
    <dbReference type="NCBI Taxonomy" id="103733"/>
    <lineage>
        <taxon>Bacteria</taxon>
        <taxon>Bacillati</taxon>
        <taxon>Actinomycetota</taxon>
        <taxon>Actinomycetes</taxon>
        <taxon>Pseudonocardiales</taxon>
        <taxon>Pseudonocardiaceae</taxon>
        <taxon>Saccharothrix</taxon>
    </lineage>
</organism>
<evidence type="ECO:0000256" key="1">
    <source>
        <dbReference type="SAM" id="Phobius"/>
    </source>
</evidence>